<dbReference type="EMBL" id="AP027080">
    <property type="protein sequence ID" value="BDU71189.1"/>
    <property type="molecule type" value="Genomic_DNA"/>
</dbReference>
<dbReference type="Pfam" id="PF01029">
    <property type="entry name" value="NusB"/>
    <property type="match status" value="1"/>
</dbReference>
<evidence type="ECO:0000313" key="8">
    <source>
        <dbReference type="Proteomes" id="UP001238179"/>
    </source>
</evidence>
<dbReference type="Proteomes" id="UP001238179">
    <property type="component" value="Chromosome"/>
</dbReference>
<dbReference type="SUPFAM" id="SSF48013">
    <property type="entry name" value="NusB-like"/>
    <property type="match status" value="1"/>
</dbReference>
<evidence type="ECO:0000256" key="3">
    <source>
        <dbReference type="ARBA" id="ARBA00022691"/>
    </source>
</evidence>
<dbReference type="GO" id="GO:0003723">
    <property type="term" value="F:RNA binding"/>
    <property type="evidence" value="ECO:0007669"/>
    <property type="project" value="UniProtKB-UniRule"/>
</dbReference>
<dbReference type="InterPro" id="IPR006027">
    <property type="entry name" value="NusB_RsmB_TIM44"/>
</dbReference>
<name>A0AA48GK22_9BACT</name>
<keyword evidence="3 5" id="KW-0949">S-adenosyl-L-methionine</keyword>
<dbReference type="PRINTS" id="PR02008">
    <property type="entry name" value="RCMTFAMILY"/>
</dbReference>
<dbReference type="PROSITE" id="PS51686">
    <property type="entry name" value="SAM_MT_RSMB_NOP"/>
    <property type="match status" value="1"/>
</dbReference>
<dbReference type="GO" id="GO:0006355">
    <property type="term" value="P:regulation of DNA-templated transcription"/>
    <property type="evidence" value="ECO:0007669"/>
    <property type="project" value="InterPro"/>
</dbReference>
<dbReference type="CDD" id="cd02440">
    <property type="entry name" value="AdoMet_MTases"/>
    <property type="match status" value="1"/>
</dbReference>
<feature type="active site" description="Nucleophile" evidence="5">
    <location>
        <position position="363"/>
    </location>
</feature>
<protein>
    <submittedName>
        <fullName evidence="7">MFS transporter</fullName>
    </submittedName>
</protein>
<dbReference type="Pfam" id="PF01189">
    <property type="entry name" value="Methyltr_RsmB-F"/>
    <property type="match status" value="1"/>
</dbReference>
<feature type="binding site" evidence="5">
    <location>
        <position position="310"/>
    </location>
    <ligand>
        <name>S-adenosyl-L-methionine</name>
        <dbReference type="ChEBI" id="CHEBI:59789"/>
    </ligand>
</feature>
<comment type="caution">
    <text evidence="5">Lacks conserved residue(s) required for the propagation of feature annotation.</text>
</comment>
<evidence type="ECO:0000259" key="6">
    <source>
        <dbReference type="PROSITE" id="PS51686"/>
    </source>
</evidence>
<dbReference type="Gene3D" id="1.10.940.10">
    <property type="entry name" value="NusB-like"/>
    <property type="match status" value="1"/>
</dbReference>
<sequence>MATQSRTLVARTLQVVFGDGDRVPDAWDAGLSSEDAGLANALLGHCLRRWGTLQAHCRPQFRNPARGVPLGTQVALAIGLAQLAWLEGVTDHAAVNEAVDLAGDRDLGFPPHRGLVNAILRRAGQDREALRATLDAMDPALDRTPFAELTLKAALYPRGQGVAREQLWKRLQAPPRPTFRALGPAPATLLPVEGVPGALQLAPGAAFPREWLASGQGMVQDISSQALMAFRWEGAPRTILDACAAPGGKTTALARRYPEAALTALEKHPQRAGRLRENLAARGIQAEVVVEEAGPWMRQAGPAFDLILLDAPCTGSGTLQKHPELTWIGPAIDRPRMRAAQRDLLEAACSRLAPGGLLIYAVCSWLSEEGQDHRDWALAQPGLEPVAAWPAGLGAEEGPTSFFRPDPLTWPGEGFQAFALTRTPEP</sequence>
<organism evidence="7 8">
    <name type="scientific">Mesoterricola silvestris</name>
    <dbReference type="NCBI Taxonomy" id="2927979"/>
    <lineage>
        <taxon>Bacteria</taxon>
        <taxon>Pseudomonadati</taxon>
        <taxon>Acidobacteriota</taxon>
        <taxon>Holophagae</taxon>
        <taxon>Holophagales</taxon>
        <taxon>Holophagaceae</taxon>
        <taxon>Mesoterricola</taxon>
    </lineage>
</organism>
<dbReference type="PANTHER" id="PTHR22807:SF61">
    <property type="entry name" value="NOL1_NOP2_SUN FAMILY PROTEIN _ ANTITERMINATION NUSB DOMAIN-CONTAINING PROTEIN"/>
    <property type="match status" value="1"/>
</dbReference>
<reference evidence="8" key="1">
    <citation type="journal article" date="2023" name="Int. J. Syst. Evol. Microbiol.">
        <title>Mesoterricola silvestris gen. nov., sp. nov., Mesoterricola sediminis sp. nov., Geothrix oryzae sp. nov., Geothrix edaphica sp. nov., Geothrix rubra sp. nov., and Geothrix limicola sp. nov., six novel members of Acidobacteriota isolated from soils.</title>
        <authorList>
            <person name="Itoh H."/>
            <person name="Sugisawa Y."/>
            <person name="Mise K."/>
            <person name="Xu Z."/>
            <person name="Kuniyasu M."/>
            <person name="Ushijima N."/>
            <person name="Kawano K."/>
            <person name="Kobayashi E."/>
            <person name="Shiratori Y."/>
            <person name="Masuda Y."/>
            <person name="Senoo K."/>
        </authorList>
    </citation>
    <scope>NUCLEOTIDE SEQUENCE [LARGE SCALE GENOMIC DNA]</scope>
    <source>
        <strain evidence="8">W79</strain>
    </source>
</reference>
<keyword evidence="2 5" id="KW-0808">Transferase</keyword>
<dbReference type="InterPro" id="IPR035926">
    <property type="entry name" value="NusB-like_sf"/>
</dbReference>
<dbReference type="InterPro" id="IPR049560">
    <property type="entry name" value="MeTrfase_RsmB-F_NOP2_cat"/>
</dbReference>
<feature type="binding site" evidence="5">
    <location>
        <begin position="243"/>
        <end position="249"/>
    </location>
    <ligand>
        <name>S-adenosyl-L-methionine</name>
        <dbReference type="ChEBI" id="CHEBI:59789"/>
    </ligand>
</feature>
<dbReference type="GO" id="GO:0008173">
    <property type="term" value="F:RNA methyltransferase activity"/>
    <property type="evidence" value="ECO:0007669"/>
    <property type="project" value="InterPro"/>
</dbReference>
<keyword evidence="4 5" id="KW-0694">RNA-binding</keyword>
<dbReference type="InterPro" id="IPR001678">
    <property type="entry name" value="MeTrfase_RsmB-F_NOP2_dom"/>
</dbReference>
<keyword evidence="1 5" id="KW-0489">Methyltransferase</keyword>
<dbReference type="InterPro" id="IPR029063">
    <property type="entry name" value="SAM-dependent_MTases_sf"/>
</dbReference>
<dbReference type="KEGG" id="msil:METEAL_03630"/>
<evidence type="ECO:0000256" key="4">
    <source>
        <dbReference type="ARBA" id="ARBA00022884"/>
    </source>
</evidence>
<dbReference type="InterPro" id="IPR023267">
    <property type="entry name" value="RCMT"/>
</dbReference>
<evidence type="ECO:0000256" key="2">
    <source>
        <dbReference type="ARBA" id="ARBA00022679"/>
    </source>
</evidence>
<keyword evidence="8" id="KW-1185">Reference proteome</keyword>
<dbReference type="GO" id="GO:0001510">
    <property type="term" value="P:RNA methylation"/>
    <property type="evidence" value="ECO:0007669"/>
    <property type="project" value="InterPro"/>
</dbReference>
<dbReference type="RefSeq" id="WP_316414074.1">
    <property type="nucleotide sequence ID" value="NZ_AP027080.1"/>
</dbReference>
<dbReference type="Gene3D" id="3.40.50.150">
    <property type="entry name" value="Vaccinia Virus protein VP39"/>
    <property type="match status" value="1"/>
</dbReference>
<evidence type="ECO:0000256" key="5">
    <source>
        <dbReference type="PROSITE-ProRule" id="PRU01023"/>
    </source>
</evidence>
<comment type="similarity">
    <text evidence="5">Belongs to the class I-like SAM-binding methyltransferase superfamily. RsmB/NOP family.</text>
</comment>
<accession>A0AA48GK22</accession>
<feature type="domain" description="SAM-dependent MTase RsmB/NOP-type" evidence="6">
    <location>
        <begin position="154"/>
        <end position="423"/>
    </location>
</feature>
<dbReference type="AlphaFoldDB" id="A0AA48GK22"/>
<dbReference type="PANTHER" id="PTHR22807">
    <property type="entry name" value="NOP2 YEAST -RELATED NOL1/NOP2/FMU SUN DOMAIN-CONTAINING"/>
    <property type="match status" value="1"/>
</dbReference>
<evidence type="ECO:0000313" key="7">
    <source>
        <dbReference type="EMBL" id="BDU71189.1"/>
    </source>
</evidence>
<dbReference type="SUPFAM" id="SSF53335">
    <property type="entry name" value="S-adenosyl-L-methionine-dependent methyltransferases"/>
    <property type="match status" value="1"/>
</dbReference>
<evidence type="ECO:0000256" key="1">
    <source>
        <dbReference type="ARBA" id="ARBA00022603"/>
    </source>
</evidence>
<proteinExistence type="inferred from homology"/>
<gene>
    <name evidence="7" type="primary">sun</name>
    <name evidence="7" type="ORF">METEAL_03630</name>
</gene>
<feature type="binding site" evidence="5">
    <location>
        <position position="266"/>
    </location>
    <ligand>
        <name>S-adenosyl-L-methionine</name>
        <dbReference type="ChEBI" id="CHEBI:59789"/>
    </ligand>
</feature>